<comment type="caution">
    <text evidence="2">The sequence shown here is derived from an EMBL/GenBank/DDBJ whole genome shotgun (WGS) entry which is preliminary data.</text>
</comment>
<evidence type="ECO:0000313" key="2">
    <source>
        <dbReference type="EMBL" id="KAJ8367791.1"/>
    </source>
</evidence>
<gene>
    <name evidence="2" type="ORF">SKAU_G00078190</name>
</gene>
<accession>A0A9Q1FV40</accession>
<protein>
    <submittedName>
        <fullName evidence="2">Uncharacterized protein</fullName>
    </submittedName>
</protein>
<proteinExistence type="predicted"/>
<evidence type="ECO:0000313" key="3">
    <source>
        <dbReference type="Proteomes" id="UP001152622"/>
    </source>
</evidence>
<sequence length="258" mass="28482">MLTINIYTNGTVVIQGSEASLNSYEKVFPQLKDEAEKEKQSVAEEENNTQVALLMDSNGMFIDTRKLFPGQTVSTNRCSNTARALQLLDRCTLGSPHCIIIHMGTNDLSTLQHNTTRAVRRVAEKAAQEFPDARGCAALPNVHLAHHPTLTPWDLYDGLHLDRESREDSEGCSSGPKPNQPPSQHHRQDLAPDTSPHTCLYINSRPRLGHATLPGPPPHHNVSPGHPLQAQLLTNSSTVMLQLWPGHPLHPPCHLRAE</sequence>
<dbReference type="SUPFAM" id="SSF52266">
    <property type="entry name" value="SGNH hydrolase"/>
    <property type="match status" value="1"/>
</dbReference>
<keyword evidence="3" id="KW-1185">Reference proteome</keyword>
<feature type="region of interest" description="Disordered" evidence="1">
    <location>
        <begin position="164"/>
        <end position="226"/>
    </location>
</feature>
<reference evidence="2" key="1">
    <citation type="journal article" date="2023" name="Science">
        <title>Genome structures resolve the early diversification of teleost fishes.</title>
        <authorList>
            <person name="Parey E."/>
            <person name="Louis A."/>
            <person name="Montfort J."/>
            <person name="Bouchez O."/>
            <person name="Roques C."/>
            <person name="Iampietro C."/>
            <person name="Lluch J."/>
            <person name="Castinel A."/>
            <person name="Donnadieu C."/>
            <person name="Desvignes T."/>
            <person name="Floi Bucao C."/>
            <person name="Jouanno E."/>
            <person name="Wen M."/>
            <person name="Mejri S."/>
            <person name="Dirks R."/>
            <person name="Jansen H."/>
            <person name="Henkel C."/>
            <person name="Chen W.J."/>
            <person name="Zahm M."/>
            <person name="Cabau C."/>
            <person name="Klopp C."/>
            <person name="Thompson A.W."/>
            <person name="Robinson-Rechavi M."/>
            <person name="Braasch I."/>
            <person name="Lecointre G."/>
            <person name="Bobe J."/>
            <person name="Postlethwait J.H."/>
            <person name="Berthelot C."/>
            <person name="Roest Crollius H."/>
            <person name="Guiguen Y."/>
        </authorList>
    </citation>
    <scope>NUCLEOTIDE SEQUENCE</scope>
    <source>
        <strain evidence="2">WJC10195</strain>
    </source>
</reference>
<dbReference type="EMBL" id="JAINUF010000003">
    <property type="protein sequence ID" value="KAJ8367791.1"/>
    <property type="molecule type" value="Genomic_DNA"/>
</dbReference>
<dbReference type="Proteomes" id="UP001152622">
    <property type="component" value="Chromosome 3"/>
</dbReference>
<evidence type="ECO:0000256" key="1">
    <source>
        <dbReference type="SAM" id="MobiDB-lite"/>
    </source>
</evidence>
<dbReference type="AlphaFoldDB" id="A0A9Q1FV40"/>
<organism evidence="2 3">
    <name type="scientific">Synaphobranchus kaupii</name>
    <name type="common">Kaup's arrowtooth eel</name>
    <dbReference type="NCBI Taxonomy" id="118154"/>
    <lineage>
        <taxon>Eukaryota</taxon>
        <taxon>Metazoa</taxon>
        <taxon>Chordata</taxon>
        <taxon>Craniata</taxon>
        <taxon>Vertebrata</taxon>
        <taxon>Euteleostomi</taxon>
        <taxon>Actinopterygii</taxon>
        <taxon>Neopterygii</taxon>
        <taxon>Teleostei</taxon>
        <taxon>Anguilliformes</taxon>
        <taxon>Synaphobranchidae</taxon>
        <taxon>Synaphobranchus</taxon>
    </lineage>
</organism>
<name>A0A9Q1FV40_SYNKA</name>
<dbReference type="OrthoDB" id="8949194at2759"/>